<gene>
    <name evidence="3" type="ORF">FIU01_03185</name>
</gene>
<dbReference type="EMBL" id="CP040946">
    <property type="protein sequence ID" value="QDC43621.1"/>
    <property type="molecule type" value="Genomic_DNA"/>
</dbReference>
<dbReference type="PANTHER" id="PTHR36919">
    <property type="entry name" value="BLR1215 PROTEIN"/>
    <property type="match status" value="1"/>
</dbReference>
<accession>A0A5B8CQT5</accession>
<sequence>MRHCQKMLAIVLLLLPFAIHAADLSGLWQTTDDKTGKPRSLVRIVENAGEYSAIVEKGLLATDTGDAVCDKCTDERKGQKIVGMTIAKHLKKSNAGTVYENGEILDPENGKTYKCKMTLSGNGNELEVRGFIGFSLLGRSQLWKRVE</sequence>
<reference evidence="4" key="1">
    <citation type="journal article" date="2019" name="ISME J.">
        <title>Evolution in action: habitat transition from sediment to the pelagial leads to genome streamlining in Methylophilaceae.</title>
        <authorList>
            <person name="Salcher M."/>
            <person name="Schaefle D."/>
            <person name="Kaspar M."/>
            <person name="Neuenschwander S.M."/>
            <person name="Ghai R."/>
        </authorList>
    </citation>
    <scope>NUCLEOTIDE SEQUENCE [LARGE SCALE GENOMIC DNA]</scope>
    <source>
        <strain evidence="4">MMS-M-51</strain>
    </source>
</reference>
<organism evidence="3 4">
    <name type="scientific">Methylophilus medardicus</name>
    <dbReference type="NCBI Taxonomy" id="2588534"/>
    <lineage>
        <taxon>Bacteria</taxon>
        <taxon>Pseudomonadati</taxon>
        <taxon>Pseudomonadota</taxon>
        <taxon>Betaproteobacteria</taxon>
        <taxon>Nitrosomonadales</taxon>
        <taxon>Methylophilaceae</taxon>
        <taxon>Methylophilus</taxon>
    </lineage>
</organism>
<protein>
    <submittedName>
        <fullName evidence="3">DUF2147 domain-containing protein</fullName>
    </submittedName>
</protein>
<dbReference type="InterPro" id="IPR019223">
    <property type="entry name" value="DUF2147"/>
</dbReference>
<dbReference type="AlphaFoldDB" id="A0A5B8CQT5"/>
<proteinExistence type="predicted"/>
<dbReference type="RefSeq" id="WP_140002896.1">
    <property type="nucleotide sequence ID" value="NZ_CP040946.1"/>
</dbReference>
<feature type="chain" id="PRO_5023095139" evidence="1">
    <location>
        <begin position="22"/>
        <end position="147"/>
    </location>
</feature>
<evidence type="ECO:0000256" key="1">
    <source>
        <dbReference type="SAM" id="SignalP"/>
    </source>
</evidence>
<dbReference type="PANTHER" id="PTHR36919:SF3">
    <property type="entry name" value="BLL5882 PROTEIN"/>
    <property type="match status" value="1"/>
</dbReference>
<dbReference type="Gene3D" id="2.40.128.520">
    <property type="match status" value="1"/>
</dbReference>
<dbReference type="Pfam" id="PF09917">
    <property type="entry name" value="DUF2147"/>
    <property type="match status" value="1"/>
</dbReference>
<dbReference type="OrthoDB" id="9814399at2"/>
<evidence type="ECO:0000313" key="4">
    <source>
        <dbReference type="Proteomes" id="UP000311008"/>
    </source>
</evidence>
<keyword evidence="1" id="KW-0732">Signal</keyword>
<evidence type="ECO:0000313" key="3">
    <source>
        <dbReference type="EMBL" id="QDC43621.1"/>
    </source>
</evidence>
<dbReference type="Proteomes" id="UP000311008">
    <property type="component" value="Chromosome"/>
</dbReference>
<feature type="signal peptide" evidence="1">
    <location>
        <begin position="1"/>
        <end position="21"/>
    </location>
</feature>
<feature type="domain" description="DUF2147" evidence="2">
    <location>
        <begin position="26"/>
        <end position="145"/>
    </location>
</feature>
<evidence type="ECO:0000259" key="2">
    <source>
        <dbReference type="Pfam" id="PF09917"/>
    </source>
</evidence>
<dbReference type="KEGG" id="mmec:FIU01_03185"/>
<keyword evidence="4" id="KW-1185">Reference proteome</keyword>
<name>A0A5B8CQT5_9PROT</name>